<dbReference type="EMBL" id="JBHLUK010000075">
    <property type="protein sequence ID" value="MFC0424813.1"/>
    <property type="molecule type" value="Genomic_DNA"/>
</dbReference>
<feature type="transmembrane region" description="Helical" evidence="1">
    <location>
        <begin position="34"/>
        <end position="57"/>
    </location>
</feature>
<reference evidence="2 3" key="1">
    <citation type="submission" date="2024-09" db="EMBL/GenBank/DDBJ databases">
        <authorList>
            <person name="Sun Q."/>
            <person name="Mori K."/>
        </authorList>
    </citation>
    <scope>NUCLEOTIDE SEQUENCE [LARGE SCALE GENOMIC DNA]</scope>
    <source>
        <strain evidence="2 3">TBRC 4575</strain>
    </source>
</reference>
<organism evidence="2 3">
    <name type="scientific">Lactiplantibacillus plajomi</name>
    <dbReference type="NCBI Taxonomy" id="1457217"/>
    <lineage>
        <taxon>Bacteria</taxon>
        <taxon>Bacillati</taxon>
        <taxon>Bacillota</taxon>
        <taxon>Bacilli</taxon>
        <taxon>Lactobacillales</taxon>
        <taxon>Lactobacillaceae</taxon>
        <taxon>Lactiplantibacillus</taxon>
    </lineage>
</organism>
<dbReference type="RefSeq" id="WP_137644270.1">
    <property type="nucleotide sequence ID" value="NZ_BAABRM010000006.1"/>
</dbReference>
<keyword evidence="1" id="KW-1133">Transmembrane helix</keyword>
<proteinExistence type="predicted"/>
<evidence type="ECO:0000256" key="1">
    <source>
        <dbReference type="SAM" id="Phobius"/>
    </source>
</evidence>
<comment type="caution">
    <text evidence="2">The sequence shown here is derived from an EMBL/GenBank/DDBJ whole genome shotgun (WGS) entry which is preliminary data.</text>
</comment>
<gene>
    <name evidence="2" type="ORF">ACFFGS_11820</name>
</gene>
<name>A0ABV6K5Q6_9LACO</name>
<accession>A0ABV6K5Q6</accession>
<dbReference type="Proteomes" id="UP001589855">
    <property type="component" value="Unassembled WGS sequence"/>
</dbReference>
<protein>
    <submittedName>
        <fullName evidence="2">Uncharacterized protein</fullName>
    </submittedName>
</protein>
<evidence type="ECO:0000313" key="2">
    <source>
        <dbReference type="EMBL" id="MFC0424813.1"/>
    </source>
</evidence>
<evidence type="ECO:0000313" key="3">
    <source>
        <dbReference type="Proteomes" id="UP001589855"/>
    </source>
</evidence>
<sequence length="63" mass="6950">MELTIDLIIATSSLLALLCWGLAGYYVHQIRHRIASLWFVSGLLAAACAGFFIWAAIPLWTSI</sequence>
<keyword evidence="1" id="KW-0812">Transmembrane</keyword>
<keyword evidence="3" id="KW-1185">Reference proteome</keyword>
<keyword evidence="1" id="KW-0472">Membrane</keyword>
<feature type="transmembrane region" description="Helical" evidence="1">
    <location>
        <begin position="6"/>
        <end position="27"/>
    </location>
</feature>